<dbReference type="InterPro" id="IPR003660">
    <property type="entry name" value="HAMP_dom"/>
</dbReference>
<accession>A0A7Y7URY8</accession>
<dbReference type="InterPro" id="IPR005467">
    <property type="entry name" value="His_kinase_dom"/>
</dbReference>
<dbReference type="Pfam" id="PF00672">
    <property type="entry name" value="HAMP"/>
    <property type="match status" value="1"/>
</dbReference>
<organism evidence="15 16">
    <name type="scientific">Sphingomonas sanguinis</name>
    <dbReference type="NCBI Taxonomy" id="33051"/>
    <lineage>
        <taxon>Bacteria</taxon>
        <taxon>Pseudomonadati</taxon>
        <taxon>Pseudomonadota</taxon>
        <taxon>Alphaproteobacteria</taxon>
        <taxon>Sphingomonadales</taxon>
        <taxon>Sphingomonadaceae</taxon>
        <taxon>Sphingomonas</taxon>
    </lineage>
</organism>
<dbReference type="AlphaFoldDB" id="A0A7Y7URY8"/>
<evidence type="ECO:0000313" key="14">
    <source>
        <dbReference type="EMBL" id="NNG51909.1"/>
    </source>
</evidence>
<evidence type="ECO:0000259" key="12">
    <source>
        <dbReference type="PROSITE" id="PS50109"/>
    </source>
</evidence>
<evidence type="ECO:0000256" key="5">
    <source>
        <dbReference type="ARBA" id="ARBA00022679"/>
    </source>
</evidence>
<dbReference type="SUPFAM" id="SSF158472">
    <property type="entry name" value="HAMP domain-like"/>
    <property type="match status" value="1"/>
</dbReference>
<dbReference type="InterPro" id="IPR036890">
    <property type="entry name" value="HATPase_C_sf"/>
</dbReference>
<feature type="domain" description="Histidine kinase" evidence="12">
    <location>
        <begin position="236"/>
        <end position="446"/>
    </location>
</feature>
<dbReference type="Pfam" id="PF00512">
    <property type="entry name" value="HisKA"/>
    <property type="match status" value="1"/>
</dbReference>
<comment type="subcellular location">
    <subcellularLocation>
        <location evidence="2">Membrane</location>
    </subcellularLocation>
</comment>
<dbReference type="SMART" id="SM00387">
    <property type="entry name" value="HATPase_c"/>
    <property type="match status" value="1"/>
</dbReference>
<dbReference type="CDD" id="cd06225">
    <property type="entry name" value="HAMP"/>
    <property type="match status" value="1"/>
</dbReference>
<dbReference type="Gene3D" id="1.10.287.130">
    <property type="match status" value="1"/>
</dbReference>
<sequence>MGELWRSAAYRIAFVYSAAFALAIAVLGAIVFVAADAAFRHQQDVALADETKQLVVAYRAEGVSDLLDALAARGDAKGIAAFGYAMFDRDGRRIAGDLDTRPPPPGLHDIHFRDPEEGQDAARAMTTILPSGERLVVAIDTEGLERIDRTILGLFIGAFGIVVMVGIAGALILGAYLRRRLSRIEAAARAIVGGDLTRRVAVSERGDEFDALGATLNAMLDRIEQLMENLRQVSLDIAHDLRTPLSRLRTTLEAAREKDPVGQRKAIDEAVTQGDAMLSLFGGILRIAEVEGSTPIAFKPVDVTALVDDICEACTPAVDDGHRSLSCQAAPGMTVKGDRELLAQAIINLLDNAQAHTPPGTAITITASSADGNVCVSVVDNGPGIMEHDRERVTRRFVRLDPARSSAGHGLGLNLVAAVAKSHGGRLVLEDAHPGLAATLVFPELIR</sequence>
<feature type="domain" description="HAMP" evidence="13">
    <location>
        <begin position="175"/>
        <end position="228"/>
    </location>
</feature>
<evidence type="ECO:0000256" key="6">
    <source>
        <dbReference type="ARBA" id="ARBA00022692"/>
    </source>
</evidence>
<evidence type="ECO:0000256" key="9">
    <source>
        <dbReference type="ARBA" id="ARBA00023012"/>
    </source>
</evidence>
<comment type="catalytic activity">
    <reaction evidence="1">
        <text>ATP + protein L-histidine = ADP + protein N-phospho-L-histidine.</text>
        <dbReference type="EC" id="2.7.13.3"/>
    </reaction>
</comment>
<evidence type="ECO:0000313" key="15">
    <source>
        <dbReference type="EMBL" id="NVP32822.1"/>
    </source>
</evidence>
<dbReference type="PROSITE" id="PS50109">
    <property type="entry name" value="HIS_KIN"/>
    <property type="match status" value="1"/>
</dbReference>
<dbReference type="RefSeq" id="WP_170172117.1">
    <property type="nucleotide sequence ID" value="NZ_JABEOV010000004.1"/>
</dbReference>
<evidence type="ECO:0000256" key="7">
    <source>
        <dbReference type="ARBA" id="ARBA00022777"/>
    </source>
</evidence>
<dbReference type="Proteomes" id="UP000531581">
    <property type="component" value="Unassembled WGS sequence"/>
</dbReference>
<proteinExistence type="predicted"/>
<dbReference type="PANTHER" id="PTHR45436">
    <property type="entry name" value="SENSOR HISTIDINE KINASE YKOH"/>
    <property type="match status" value="1"/>
</dbReference>
<keyword evidence="10 11" id="KW-0472">Membrane</keyword>
<dbReference type="Gene3D" id="6.10.340.10">
    <property type="match status" value="1"/>
</dbReference>
<gene>
    <name evidence="14" type="ORF">HKX05_00895</name>
    <name evidence="15" type="ORF">HLV41_17435</name>
</gene>
<evidence type="ECO:0000256" key="2">
    <source>
        <dbReference type="ARBA" id="ARBA00004370"/>
    </source>
</evidence>
<evidence type="ECO:0000259" key="13">
    <source>
        <dbReference type="PROSITE" id="PS50885"/>
    </source>
</evidence>
<evidence type="ECO:0000256" key="1">
    <source>
        <dbReference type="ARBA" id="ARBA00000085"/>
    </source>
</evidence>
<dbReference type="Pfam" id="PF02518">
    <property type="entry name" value="HATPase_c"/>
    <property type="match status" value="1"/>
</dbReference>
<dbReference type="InterPro" id="IPR036097">
    <property type="entry name" value="HisK_dim/P_sf"/>
</dbReference>
<keyword evidence="6 11" id="KW-0812">Transmembrane</keyword>
<dbReference type="GO" id="GO:0000155">
    <property type="term" value="F:phosphorelay sensor kinase activity"/>
    <property type="evidence" value="ECO:0007669"/>
    <property type="project" value="InterPro"/>
</dbReference>
<dbReference type="EMBL" id="JABEOV010000004">
    <property type="protein sequence ID" value="NNG51909.1"/>
    <property type="molecule type" value="Genomic_DNA"/>
</dbReference>
<evidence type="ECO:0000256" key="3">
    <source>
        <dbReference type="ARBA" id="ARBA00012438"/>
    </source>
</evidence>
<dbReference type="EMBL" id="JABYQV010000019">
    <property type="protein sequence ID" value="NVP32822.1"/>
    <property type="molecule type" value="Genomic_DNA"/>
</dbReference>
<dbReference type="CDD" id="cd00082">
    <property type="entry name" value="HisKA"/>
    <property type="match status" value="1"/>
</dbReference>
<keyword evidence="7 15" id="KW-0418">Kinase</keyword>
<protein>
    <recommendedName>
        <fullName evidence="3">histidine kinase</fullName>
        <ecNumber evidence="3">2.7.13.3</ecNumber>
    </recommendedName>
</protein>
<dbReference type="PANTHER" id="PTHR45436:SF8">
    <property type="entry name" value="HISTIDINE KINASE"/>
    <property type="match status" value="1"/>
</dbReference>
<evidence type="ECO:0000256" key="11">
    <source>
        <dbReference type="SAM" id="Phobius"/>
    </source>
</evidence>
<comment type="caution">
    <text evidence="15">The sequence shown here is derived from an EMBL/GenBank/DDBJ whole genome shotgun (WGS) entry which is preliminary data.</text>
</comment>
<dbReference type="PROSITE" id="PS50885">
    <property type="entry name" value="HAMP"/>
    <property type="match status" value="1"/>
</dbReference>
<keyword evidence="17" id="KW-1185">Reference proteome</keyword>
<dbReference type="SMART" id="SM00304">
    <property type="entry name" value="HAMP"/>
    <property type="match status" value="1"/>
</dbReference>
<dbReference type="InterPro" id="IPR050428">
    <property type="entry name" value="TCS_sensor_his_kinase"/>
</dbReference>
<dbReference type="PRINTS" id="PR00344">
    <property type="entry name" value="BCTRLSENSOR"/>
</dbReference>
<keyword evidence="5" id="KW-0808">Transferase</keyword>
<dbReference type="Gene3D" id="3.30.565.10">
    <property type="entry name" value="Histidine kinase-like ATPase, C-terminal domain"/>
    <property type="match status" value="1"/>
</dbReference>
<evidence type="ECO:0000256" key="4">
    <source>
        <dbReference type="ARBA" id="ARBA00022553"/>
    </source>
</evidence>
<evidence type="ECO:0000313" key="17">
    <source>
        <dbReference type="Proteomes" id="UP000557656"/>
    </source>
</evidence>
<dbReference type="SUPFAM" id="SSF47384">
    <property type="entry name" value="Homodimeric domain of signal transducing histidine kinase"/>
    <property type="match status" value="1"/>
</dbReference>
<evidence type="ECO:0000256" key="8">
    <source>
        <dbReference type="ARBA" id="ARBA00022989"/>
    </source>
</evidence>
<dbReference type="InterPro" id="IPR003594">
    <property type="entry name" value="HATPase_dom"/>
</dbReference>
<keyword evidence="9" id="KW-0902">Two-component regulatory system</keyword>
<feature type="transmembrane region" description="Helical" evidence="11">
    <location>
        <begin position="151"/>
        <end position="177"/>
    </location>
</feature>
<dbReference type="SMART" id="SM00388">
    <property type="entry name" value="HisKA"/>
    <property type="match status" value="1"/>
</dbReference>
<evidence type="ECO:0000313" key="16">
    <source>
        <dbReference type="Proteomes" id="UP000531581"/>
    </source>
</evidence>
<dbReference type="Proteomes" id="UP000557656">
    <property type="component" value="Unassembled WGS sequence"/>
</dbReference>
<keyword evidence="4" id="KW-0597">Phosphoprotein</keyword>
<dbReference type="InterPro" id="IPR004358">
    <property type="entry name" value="Sig_transdc_His_kin-like_C"/>
</dbReference>
<reference evidence="16 17" key="1">
    <citation type="submission" date="2020-05" db="EMBL/GenBank/DDBJ databases">
        <title>Draft Genome Sequences of Sphingomonas sp. Isolated from the International Space Station.</title>
        <authorList>
            <person name="Bijlani S."/>
            <person name="Singh N.K."/>
            <person name="Mason C.E."/>
            <person name="Wang C.C."/>
            <person name="Venkateswaran K."/>
        </authorList>
    </citation>
    <scope>NUCLEOTIDE SEQUENCE [LARGE SCALE GENOMIC DNA]</scope>
    <source>
        <strain evidence="14 17">IIF7SW-B5</strain>
        <strain evidence="15">ISS-IIF7SWP</strain>
    </source>
</reference>
<name>A0A7Y7URY8_9SPHN</name>
<keyword evidence="8 11" id="KW-1133">Transmembrane helix</keyword>
<dbReference type="GO" id="GO:0005886">
    <property type="term" value="C:plasma membrane"/>
    <property type="evidence" value="ECO:0007669"/>
    <property type="project" value="TreeGrafter"/>
</dbReference>
<dbReference type="EC" id="2.7.13.3" evidence="3"/>
<evidence type="ECO:0000256" key="10">
    <source>
        <dbReference type="ARBA" id="ARBA00023136"/>
    </source>
</evidence>
<feature type="transmembrane region" description="Helical" evidence="11">
    <location>
        <begin position="12"/>
        <end position="35"/>
    </location>
</feature>
<dbReference type="SUPFAM" id="SSF55874">
    <property type="entry name" value="ATPase domain of HSP90 chaperone/DNA topoisomerase II/histidine kinase"/>
    <property type="match status" value="1"/>
</dbReference>
<dbReference type="InterPro" id="IPR003661">
    <property type="entry name" value="HisK_dim/P_dom"/>
</dbReference>